<evidence type="ECO:0000313" key="2">
    <source>
        <dbReference type="EMBL" id="GAA0164097.1"/>
    </source>
</evidence>
<organism evidence="2 3">
    <name type="scientific">Lithospermum erythrorhizon</name>
    <name type="common">Purple gromwell</name>
    <name type="synonym">Lithospermum officinale var. erythrorhizon</name>
    <dbReference type="NCBI Taxonomy" id="34254"/>
    <lineage>
        <taxon>Eukaryota</taxon>
        <taxon>Viridiplantae</taxon>
        <taxon>Streptophyta</taxon>
        <taxon>Embryophyta</taxon>
        <taxon>Tracheophyta</taxon>
        <taxon>Spermatophyta</taxon>
        <taxon>Magnoliopsida</taxon>
        <taxon>eudicotyledons</taxon>
        <taxon>Gunneridae</taxon>
        <taxon>Pentapetalae</taxon>
        <taxon>asterids</taxon>
        <taxon>lamiids</taxon>
        <taxon>Boraginales</taxon>
        <taxon>Boraginaceae</taxon>
        <taxon>Boraginoideae</taxon>
        <taxon>Lithospermeae</taxon>
        <taxon>Lithospermum</taxon>
    </lineage>
</organism>
<dbReference type="AlphaFoldDB" id="A0AAV3QPP1"/>
<gene>
    <name evidence="2" type="ORF">LIER_19813</name>
</gene>
<evidence type="ECO:0000256" key="1">
    <source>
        <dbReference type="SAM" id="MobiDB-lite"/>
    </source>
</evidence>
<proteinExistence type="predicted"/>
<dbReference type="Proteomes" id="UP001454036">
    <property type="component" value="Unassembled WGS sequence"/>
</dbReference>
<sequence>MVSPRKKRLEMAIELIEKDLNLVNHVIATGNHNNYNFKEPKVKPHKGRPKNSTKRLPSSFEYTRKMFKVSRKLDKNLEGSWTDDMYASTPTVKFKPSHPMVSTDFENRNENEVDLGCGTGHGHGCGRGRGRGNAINMFTPLYSGTSLFYLEDYSRMVK</sequence>
<feature type="region of interest" description="Disordered" evidence="1">
    <location>
        <begin position="35"/>
        <end position="56"/>
    </location>
</feature>
<reference evidence="2 3" key="1">
    <citation type="submission" date="2024-01" db="EMBL/GenBank/DDBJ databases">
        <title>The complete chloroplast genome sequence of Lithospermum erythrorhizon: insights into the phylogenetic relationship among Boraginaceae species and the maternal lineages of purple gromwells.</title>
        <authorList>
            <person name="Okada T."/>
            <person name="Watanabe K."/>
        </authorList>
    </citation>
    <scope>NUCLEOTIDE SEQUENCE [LARGE SCALE GENOMIC DNA]</scope>
</reference>
<comment type="caution">
    <text evidence="2">The sequence shown here is derived from an EMBL/GenBank/DDBJ whole genome shotgun (WGS) entry which is preliminary data.</text>
</comment>
<name>A0AAV3QPP1_LITER</name>
<evidence type="ECO:0000313" key="3">
    <source>
        <dbReference type="Proteomes" id="UP001454036"/>
    </source>
</evidence>
<feature type="compositionally biased region" description="Basic residues" evidence="1">
    <location>
        <begin position="43"/>
        <end position="53"/>
    </location>
</feature>
<protein>
    <submittedName>
        <fullName evidence="2">Uncharacterized protein</fullName>
    </submittedName>
</protein>
<dbReference type="EMBL" id="BAABME010004951">
    <property type="protein sequence ID" value="GAA0164097.1"/>
    <property type="molecule type" value="Genomic_DNA"/>
</dbReference>
<accession>A0AAV3QPP1</accession>
<keyword evidence="3" id="KW-1185">Reference proteome</keyword>